<feature type="domain" description="Nucleotidyl transferase" evidence="1">
    <location>
        <begin position="72"/>
        <end position="305"/>
    </location>
</feature>
<evidence type="ECO:0000313" key="2">
    <source>
        <dbReference type="EMBL" id="USQ86680.1"/>
    </source>
</evidence>
<accession>A0ABY4ZCN2</accession>
<keyword evidence="2" id="KW-0808">Transferase</keyword>
<dbReference type="Proteomes" id="UP001056374">
    <property type="component" value="Chromosome"/>
</dbReference>
<organism evidence="2 3">
    <name type="scientific">Streptomyces phaeoluteigriseus</name>
    <dbReference type="NCBI Taxonomy" id="114686"/>
    <lineage>
        <taxon>Bacteria</taxon>
        <taxon>Bacillati</taxon>
        <taxon>Actinomycetota</taxon>
        <taxon>Actinomycetes</taxon>
        <taxon>Kitasatosporales</taxon>
        <taxon>Streptomycetaceae</taxon>
        <taxon>Streptomyces</taxon>
        <taxon>Streptomyces aurantiacus group</taxon>
    </lineage>
</organism>
<dbReference type="PANTHER" id="PTHR42883:SF2">
    <property type="entry name" value="THYMIDYLYLTRANSFERASE"/>
    <property type="match status" value="1"/>
</dbReference>
<name>A0ABY4ZCN2_9ACTN</name>
<dbReference type="GO" id="GO:0008879">
    <property type="term" value="F:glucose-1-phosphate thymidylyltransferase activity"/>
    <property type="evidence" value="ECO:0007669"/>
    <property type="project" value="UniProtKB-EC"/>
</dbReference>
<dbReference type="NCBIfam" id="TIGR01208">
    <property type="entry name" value="rmlA_long"/>
    <property type="match status" value="1"/>
</dbReference>
<dbReference type="InterPro" id="IPR042172">
    <property type="entry name" value="Adenosylhomocyst_ase-like_sf"/>
</dbReference>
<protein>
    <submittedName>
        <fullName evidence="2">Glucose-1-phosphate thymidylyltransferase</fullName>
        <ecNumber evidence="2">2.7.7.24</ecNumber>
    </submittedName>
</protein>
<sequence>MLPKHLDEKVARLHLDALGVKLTTLRPEQASYIGVDVDGPYKSDHYRYGLDEPVDRRPSGLPGARPSVHGMKALVLSGGSGTRLRPITHTSPKQLVPVANKPVLFYALEDIAQAGITDVGIVVGETAREIEDAVGDGSKFGLRVTYLPQEKPLGLAHAVLIARDYLGDDDFVMYLGDNFVVGGIAGLVDEFRADRPDARILLTPVPDPTAFGIAELDGDGRVVRLEEKPTHPKSDMAVIGVYLFSPLVHEAVRAIEPSWRGELEITHAIQWLIDNRHDVRSTVIHGYWKDTGNVMDMLEVNRTVLEGVEPCTEGPVDAESEVIGRVRIEAGARVSNSRIVGPAVIGSGTVISGSYIGPYTSVSEGCRIEDSEIEFSIVLRDSRVRGVQRVRGSLIGRSVTVAPAPRKPAGNRLVLGDHSEVQISS</sequence>
<dbReference type="Gene3D" id="2.160.10.10">
    <property type="entry name" value="Hexapeptide repeat proteins"/>
    <property type="match status" value="1"/>
</dbReference>
<keyword evidence="2" id="KW-0548">Nucleotidyltransferase</keyword>
<dbReference type="Gene3D" id="3.40.50.1480">
    <property type="entry name" value="Adenosylhomocysteinase-like"/>
    <property type="match status" value="1"/>
</dbReference>
<dbReference type="InterPro" id="IPR000043">
    <property type="entry name" value="Adenosylhomocysteinase-like"/>
</dbReference>
<dbReference type="Gene3D" id="3.90.550.10">
    <property type="entry name" value="Spore Coat Polysaccharide Biosynthesis Protein SpsA, Chain A"/>
    <property type="match status" value="1"/>
</dbReference>
<proteinExistence type="predicted"/>
<dbReference type="RefSeq" id="WP_252552406.1">
    <property type="nucleotide sequence ID" value="NZ_CP099468.1"/>
</dbReference>
<dbReference type="EMBL" id="CP099468">
    <property type="protein sequence ID" value="USQ86680.1"/>
    <property type="molecule type" value="Genomic_DNA"/>
</dbReference>
<dbReference type="InterPro" id="IPR005835">
    <property type="entry name" value="NTP_transferase_dom"/>
</dbReference>
<evidence type="ECO:0000313" key="3">
    <source>
        <dbReference type="Proteomes" id="UP001056374"/>
    </source>
</evidence>
<evidence type="ECO:0000259" key="1">
    <source>
        <dbReference type="Pfam" id="PF00483"/>
    </source>
</evidence>
<dbReference type="EC" id="2.7.7.24" evidence="2"/>
<dbReference type="PANTHER" id="PTHR42883">
    <property type="entry name" value="GLUCOSE-1-PHOSPHATE THYMIDYLTRANSFERASE"/>
    <property type="match status" value="1"/>
</dbReference>
<gene>
    <name evidence="2" type="ORF">NFX46_25030</name>
</gene>
<dbReference type="SUPFAM" id="SSF53448">
    <property type="entry name" value="Nucleotide-diphospho-sugar transferases"/>
    <property type="match status" value="1"/>
</dbReference>
<dbReference type="InterPro" id="IPR005908">
    <property type="entry name" value="G1P_thy_trans_l"/>
</dbReference>
<dbReference type="SUPFAM" id="SSF52283">
    <property type="entry name" value="Formate/glycerate dehydrogenase catalytic domain-like"/>
    <property type="match status" value="1"/>
</dbReference>
<dbReference type="CDD" id="cd04189">
    <property type="entry name" value="G1P_TT_long"/>
    <property type="match status" value="1"/>
</dbReference>
<keyword evidence="3" id="KW-1185">Reference proteome</keyword>
<dbReference type="InterPro" id="IPR029044">
    <property type="entry name" value="Nucleotide-diphossugar_trans"/>
</dbReference>
<dbReference type="Pfam" id="PF05221">
    <property type="entry name" value="AdoHcyase"/>
    <property type="match status" value="1"/>
</dbReference>
<dbReference type="Pfam" id="PF00483">
    <property type="entry name" value="NTP_transferase"/>
    <property type="match status" value="1"/>
</dbReference>
<reference evidence="2" key="1">
    <citation type="submission" date="2022-06" db="EMBL/GenBank/DDBJ databases">
        <title>Complete genome sequence of soil microorganisms Streptomyces sp. Qhu-M197 isolated from Alpine meadows habitats on the Tibetan Plateau.</title>
        <authorList>
            <person name="Zhang B."/>
            <person name="Xiang X."/>
            <person name="Fan J."/>
        </authorList>
    </citation>
    <scope>NUCLEOTIDE SEQUENCE</scope>
    <source>
        <strain evidence="2">Qhu-M197</strain>
    </source>
</reference>